<gene>
    <name evidence="1" type="primary">Acey_s0575.g197</name>
    <name evidence="1" type="ORF">Y032_0575g197</name>
</gene>
<reference evidence="2" key="1">
    <citation type="journal article" date="2015" name="Nat. Genet.">
        <title>The genome and transcriptome of the zoonotic hookworm Ancylostoma ceylanicum identify infection-specific gene families.</title>
        <authorList>
            <person name="Schwarz E.M."/>
            <person name="Hu Y."/>
            <person name="Antoshechkin I."/>
            <person name="Miller M.M."/>
            <person name="Sternberg P.W."/>
            <person name="Aroian R.V."/>
        </authorList>
    </citation>
    <scope>NUCLEOTIDE SEQUENCE</scope>
    <source>
        <strain evidence="2">HY135</strain>
    </source>
</reference>
<name>A0A016WNN1_9BILA</name>
<comment type="caution">
    <text evidence="1">The sequence shown here is derived from an EMBL/GenBank/DDBJ whole genome shotgun (WGS) entry which is preliminary data.</text>
</comment>
<organism evidence="1 2">
    <name type="scientific">Ancylostoma ceylanicum</name>
    <dbReference type="NCBI Taxonomy" id="53326"/>
    <lineage>
        <taxon>Eukaryota</taxon>
        <taxon>Metazoa</taxon>
        <taxon>Ecdysozoa</taxon>
        <taxon>Nematoda</taxon>
        <taxon>Chromadorea</taxon>
        <taxon>Rhabditida</taxon>
        <taxon>Rhabditina</taxon>
        <taxon>Rhabditomorpha</taxon>
        <taxon>Strongyloidea</taxon>
        <taxon>Ancylostomatidae</taxon>
        <taxon>Ancylostomatinae</taxon>
        <taxon>Ancylostoma</taxon>
    </lineage>
</organism>
<accession>A0A016WNN1</accession>
<keyword evidence="2" id="KW-1185">Reference proteome</keyword>
<dbReference type="AlphaFoldDB" id="A0A016WNN1"/>
<dbReference type="Proteomes" id="UP000024635">
    <property type="component" value="Unassembled WGS sequence"/>
</dbReference>
<dbReference type="OrthoDB" id="308383at2759"/>
<evidence type="ECO:0000313" key="1">
    <source>
        <dbReference type="EMBL" id="EYC41270.1"/>
    </source>
</evidence>
<sequence length="194" mass="22025">MTALCTATNNSSQVFVMWWQHEMKNSQLRYRVRSEQERAFPPFAPVSFQCTAEDPNQTITKQPLVGLRPSTWKNEWFEDCICIYDRPNCKVETVYVVVSRTKRPNGVTVKYDKRITICTIEDVPADDVWSVNSGSALGRTLSAITTVALLAKRFAGSTYFSHRWHDPFPVDVPLLLPIKPADLPANTTADKFPL</sequence>
<protein>
    <submittedName>
        <fullName evidence="1">Uncharacterized protein</fullName>
    </submittedName>
</protein>
<proteinExistence type="predicted"/>
<dbReference type="EMBL" id="JARK01000175">
    <property type="protein sequence ID" value="EYC41270.1"/>
    <property type="molecule type" value="Genomic_DNA"/>
</dbReference>
<evidence type="ECO:0000313" key="2">
    <source>
        <dbReference type="Proteomes" id="UP000024635"/>
    </source>
</evidence>